<proteinExistence type="predicted"/>
<feature type="transmembrane region" description="Helical" evidence="5">
    <location>
        <begin position="44"/>
        <end position="62"/>
    </location>
</feature>
<dbReference type="Proteomes" id="UP001549164">
    <property type="component" value="Unassembled WGS sequence"/>
</dbReference>
<organism evidence="6 7">
    <name type="scientific">Martelella mangrovi</name>
    <dbReference type="NCBI Taxonomy" id="1397477"/>
    <lineage>
        <taxon>Bacteria</taxon>
        <taxon>Pseudomonadati</taxon>
        <taxon>Pseudomonadota</taxon>
        <taxon>Alphaproteobacteria</taxon>
        <taxon>Hyphomicrobiales</taxon>
        <taxon>Aurantimonadaceae</taxon>
        <taxon>Martelella</taxon>
    </lineage>
</organism>
<comment type="subcellular location">
    <subcellularLocation>
        <location evidence="1">Membrane</location>
        <topology evidence="1">Multi-pass membrane protein</topology>
    </subcellularLocation>
</comment>
<reference evidence="6 7" key="1">
    <citation type="submission" date="2024-06" db="EMBL/GenBank/DDBJ databases">
        <title>Genomic Encyclopedia of Type Strains, Phase IV (KMG-IV): sequencing the most valuable type-strain genomes for metagenomic binning, comparative biology and taxonomic classification.</title>
        <authorList>
            <person name="Goeker M."/>
        </authorList>
    </citation>
    <scope>NUCLEOTIDE SEQUENCE [LARGE SCALE GENOMIC DNA]</scope>
    <source>
        <strain evidence="6 7">DSM 28102</strain>
    </source>
</reference>
<feature type="transmembrane region" description="Helical" evidence="5">
    <location>
        <begin position="93"/>
        <end position="111"/>
    </location>
</feature>
<evidence type="ECO:0000256" key="5">
    <source>
        <dbReference type="SAM" id="Phobius"/>
    </source>
</evidence>
<gene>
    <name evidence="6" type="ORF">ABID12_000200</name>
</gene>
<dbReference type="EMBL" id="JBEPLY010000001">
    <property type="protein sequence ID" value="MET3598279.1"/>
    <property type="molecule type" value="Genomic_DNA"/>
</dbReference>
<dbReference type="RefSeq" id="WP_354432735.1">
    <property type="nucleotide sequence ID" value="NZ_JBEPLY010000001.1"/>
</dbReference>
<evidence type="ECO:0000313" key="7">
    <source>
        <dbReference type="Proteomes" id="UP001549164"/>
    </source>
</evidence>
<keyword evidence="3 5" id="KW-1133">Transmembrane helix</keyword>
<protein>
    <submittedName>
        <fullName evidence="6">Membrane protein YphA (DoxX/SURF4 family)</fullName>
    </submittedName>
</protein>
<evidence type="ECO:0000256" key="3">
    <source>
        <dbReference type="ARBA" id="ARBA00022989"/>
    </source>
</evidence>
<accession>A0ABV2I5U5</accession>
<dbReference type="InterPro" id="IPR032808">
    <property type="entry name" value="DoxX"/>
</dbReference>
<keyword evidence="2 5" id="KW-0812">Transmembrane</keyword>
<evidence type="ECO:0000256" key="1">
    <source>
        <dbReference type="ARBA" id="ARBA00004141"/>
    </source>
</evidence>
<sequence>MKNIPWNHVLAGLLTAFFAVGGTLNLMASAATVEEYVHWGYPAWFPYVTGTLEWAAAVLIALPVVRLAGSALAGVVMAAAGITVLSNGEYAHVIPPAVILTLVCLNGWLTWRSRRKTI</sequence>
<dbReference type="Pfam" id="PF13564">
    <property type="entry name" value="DoxX_2"/>
    <property type="match status" value="1"/>
</dbReference>
<keyword evidence="7" id="KW-1185">Reference proteome</keyword>
<evidence type="ECO:0000313" key="6">
    <source>
        <dbReference type="EMBL" id="MET3598279.1"/>
    </source>
</evidence>
<feature type="transmembrane region" description="Helical" evidence="5">
    <location>
        <begin position="69"/>
        <end position="87"/>
    </location>
</feature>
<evidence type="ECO:0000256" key="2">
    <source>
        <dbReference type="ARBA" id="ARBA00022692"/>
    </source>
</evidence>
<keyword evidence="4 5" id="KW-0472">Membrane</keyword>
<comment type="caution">
    <text evidence="6">The sequence shown here is derived from an EMBL/GenBank/DDBJ whole genome shotgun (WGS) entry which is preliminary data.</text>
</comment>
<name>A0ABV2I5U5_9HYPH</name>
<evidence type="ECO:0000256" key="4">
    <source>
        <dbReference type="ARBA" id="ARBA00023136"/>
    </source>
</evidence>